<feature type="compositionally biased region" description="Polar residues" evidence="1">
    <location>
        <begin position="1"/>
        <end position="10"/>
    </location>
</feature>
<organism evidence="2 3">
    <name type="scientific">Caenorhabditis nigoni</name>
    <dbReference type="NCBI Taxonomy" id="1611254"/>
    <lineage>
        <taxon>Eukaryota</taxon>
        <taxon>Metazoa</taxon>
        <taxon>Ecdysozoa</taxon>
        <taxon>Nematoda</taxon>
        <taxon>Chromadorea</taxon>
        <taxon>Rhabditida</taxon>
        <taxon>Rhabditina</taxon>
        <taxon>Rhabditomorpha</taxon>
        <taxon>Rhabditoidea</taxon>
        <taxon>Rhabditidae</taxon>
        <taxon>Peloderinae</taxon>
        <taxon>Caenorhabditis</taxon>
    </lineage>
</organism>
<evidence type="ECO:0000256" key="1">
    <source>
        <dbReference type="SAM" id="MobiDB-lite"/>
    </source>
</evidence>
<dbReference type="OrthoDB" id="5894128at2759"/>
<gene>
    <name evidence="2" type="ORF">B9Z55_027633</name>
</gene>
<keyword evidence="3" id="KW-1185">Reference proteome</keyword>
<reference evidence="3" key="1">
    <citation type="submission" date="2017-10" db="EMBL/GenBank/DDBJ databases">
        <title>Rapid genome shrinkage in a self-fertile nematode reveals novel sperm competition proteins.</title>
        <authorList>
            <person name="Yin D."/>
            <person name="Schwarz E.M."/>
            <person name="Thomas C.G."/>
            <person name="Felde R.L."/>
            <person name="Korf I.F."/>
            <person name="Cutter A.D."/>
            <person name="Schartner C.M."/>
            <person name="Ralston E.J."/>
            <person name="Meyer B.J."/>
            <person name="Haag E.S."/>
        </authorList>
    </citation>
    <scope>NUCLEOTIDE SEQUENCE [LARGE SCALE GENOMIC DNA]</scope>
    <source>
        <strain evidence="3">JU1422</strain>
    </source>
</reference>
<comment type="caution">
    <text evidence="2">The sequence shown here is derived from an EMBL/GenBank/DDBJ whole genome shotgun (WGS) entry which is preliminary data.</text>
</comment>
<dbReference type="AlphaFoldDB" id="A0A2G5SEX8"/>
<dbReference type="Proteomes" id="UP000230233">
    <property type="component" value="Unassembled WGS sequence"/>
</dbReference>
<evidence type="ECO:0000313" key="2">
    <source>
        <dbReference type="EMBL" id="PIC13502.1"/>
    </source>
</evidence>
<proteinExistence type="predicted"/>
<name>A0A2G5SEX8_9PELO</name>
<feature type="region of interest" description="Disordered" evidence="1">
    <location>
        <begin position="1"/>
        <end position="57"/>
    </location>
</feature>
<dbReference type="EMBL" id="PDUG01000012">
    <property type="protein sequence ID" value="PIC13502.1"/>
    <property type="molecule type" value="Genomic_DNA"/>
</dbReference>
<sequence>MHYNRQQNSGRPFPQGSVDVQDIADKTGIQYDKANRRIKKDERSKLPRAPGQKLQQRKKIIVKRSAMPTVTRLHLSQFFFDPFLTNQNT</sequence>
<protein>
    <submittedName>
        <fullName evidence="2">Uncharacterized protein</fullName>
    </submittedName>
</protein>
<feature type="compositionally biased region" description="Basic and acidic residues" evidence="1">
    <location>
        <begin position="33"/>
        <end position="45"/>
    </location>
</feature>
<evidence type="ECO:0000313" key="3">
    <source>
        <dbReference type="Proteomes" id="UP000230233"/>
    </source>
</evidence>
<accession>A0A2G5SEX8</accession>